<proteinExistence type="predicted"/>
<dbReference type="Proteomes" id="UP000324222">
    <property type="component" value="Unassembled WGS sequence"/>
</dbReference>
<evidence type="ECO:0000313" key="1">
    <source>
        <dbReference type="EMBL" id="MPC25743.1"/>
    </source>
</evidence>
<reference evidence="1 2" key="1">
    <citation type="submission" date="2019-05" db="EMBL/GenBank/DDBJ databases">
        <title>Another draft genome of Portunus trituberculatus and its Hox gene families provides insights of decapod evolution.</title>
        <authorList>
            <person name="Jeong J.-H."/>
            <person name="Song I."/>
            <person name="Kim S."/>
            <person name="Choi T."/>
            <person name="Kim D."/>
            <person name="Ryu S."/>
            <person name="Kim W."/>
        </authorList>
    </citation>
    <scope>NUCLEOTIDE SEQUENCE [LARGE SCALE GENOMIC DNA]</scope>
    <source>
        <tissue evidence="1">Muscle</tissue>
    </source>
</reference>
<organism evidence="1 2">
    <name type="scientific">Portunus trituberculatus</name>
    <name type="common">Swimming crab</name>
    <name type="synonym">Neptunus trituberculatus</name>
    <dbReference type="NCBI Taxonomy" id="210409"/>
    <lineage>
        <taxon>Eukaryota</taxon>
        <taxon>Metazoa</taxon>
        <taxon>Ecdysozoa</taxon>
        <taxon>Arthropoda</taxon>
        <taxon>Crustacea</taxon>
        <taxon>Multicrustacea</taxon>
        <taxon>Malacostraca</taxon>
        <taxon>Eumalacostraca</taxon>
        <taxon>Eucarida</taxon>
        <taxon>Decapoda</taxon>
        <taxon>Pleocyemata</taxon>
        <taxon>Brachyura</taxon>
        <taxon>Eubrachyura</taxon>
        <taxon>Portunoidea</taxon>
        <taxon>Portunidae</taxon>
        <taxon>Portuninae</taxon>
        <taxon>Portunus</taxon>
    </lineage>
</organism>
<sequence>MPSKTDLGPPWYSGTMRALGSERSCPLSIQASQQYHRLLMPEDPRHYAYHCAEHHTPNKASSQGVPQAGATCRMNLLQSTLIYLNGLALKRNHQLQIKFFDIREDCQTHDVKLKRPDESHLVQEWHVGVET</sequence>
<comment type="caution">
    <text evidence="1">The sequence shown here is derived from an EMBL/GenBank/DDBJ whole genome shotgun (WGS) entry which is preliminary data.</text>
</comment>
<protein>
    <submittedName>
        <fullName evidence="1">Uncharacterized protein</fullName>
    </submittedName>
</protein>
<evidence type="ECO:0000313" key="2">
    <source>
        <dbReference type="Proteomes" id="UP000324222"/>
    </source>
</evidence>
<accession>A0A5B7DXR2</accession>
<dbReference type="EMBL" id="VSRR010001502">
    <property type="protein sequence ID" value="MPC25743.1"/>
    <property type="molecule type" value="Genomic_DNA"/>
</dbReference>
<name>A0A5B7DXR2_PORTR</name>
<keyword evidence="2" id="KW-1185">Reference proteome</keyword>
<gene>
    <name evidence="1" type="ORF">E2C01_018865</name>
</gene>
<dbReference type="AlphaFoldDB" id="A0A5B7DXR2"/>